<dbReference type="VEuPathDB" id="VectorBase:MDOMA2_020369"/>
<protein>
    <recommendedName>
        <fullName evidence="3">Transmembrane protein 177</fullName>
    </recommendedName>
</protein>
<proteinExistence type="predicted"/>
<feature type="transmembrane region" description="Helical" evidence="1">
    <location>
        <begin position="200"/>
        <end position="220"/>
    </location>
</feature>
<feature type="transmembrane region" description="Helical" evidence="1">
    <location>
        <begin position="14"/>
        <end position="31"/>
    </location>
</feature>
<evidence type="ECO:0008006" key="3">
    <source>
        <dbReference type="Google" id="ProtNLM"/>
    </source>
</evidence>
<keyword evidence="1" id="KW-0812">Transmembrane</keyword>
<dbReference type="PANTHER" id="PTHR21824">
    <property type="entry name" value="TRANSMEMBRANE PROTEIN 177"/>
    <property type="match status" value="1"/>
</dbReference>
<dbReference type="GO" id="GO:0016020">
    <property type="term" value="C:membrane"/>
    <property type="evidence" value="ECO:0007669"/>
    <property type="project" value="TreeGrafter"/>
</dbReference>
<name>A0A1I8MCD1_MUSDO</name>
<reference evidence="2" key="1">
    <citation type="submission" date="2020-05" db="UniProtKB">
        <authorList>
            <consortium name="EnsemblMetazoa"/>
        </authorList>
    </citation>
    <scope>IDENTIFICATION</scope>
    <source>
        <strain evidence="2">Aabys</strain>
    </source>
</reference>
<keyword evidence="1" id="KW-1133">Transmembrane helix</keyword>
<organism evidence="2">
    <name type="scientific">Musca domestica</name>
    <name type="common">House fly</name>
    <dbReference type="NCBI Taxonomy" id="7370"/>
    <lineage>
        <taxon>Eukaryota</taxon>
        <taxon>Metazoa</taxon>
        <taxon>Ecdysozoa</taxon>
        <taxon>Arthropoda</taxon>
        <taxon>Hexapoda</taxon>
        <taxon>Insecta</taxon>
        <taxon>Pterygota</taxon>
        <taxon>Neoptera</taxon>
        <taxon>Endopterygota</taxon>
        <taxon>Diptera</taxon>
        <taxon>Brachycera</taxon>
        <taxon>Muscomorpha</taxon>
        <taxon>Muscoidea</taxon>
        <taxon>Muscidae</taxon>
        <taxon>Musca</taxon>
    </lineage>
</organism>
<sequence>MKSKYIGAGSGKKAYVAAGATTMGLFLFNYLPNSFGLEYYRDFLQCYKNGEAVKISPKILERFERAKEICGLEAHEQTLVKPFSVFGFEVSLVGCTKTKFGAIVGIPANFEYDSVNDIKRSEIRFRDQVIDWKSESGKYLEQALILTEEEQIFAFCKALLQAKSNYVLMNSLFPSLSFLTVYTVGSYLNSSLGLLARPFSLRFVMYTILGLFGLGTWCFMKDFNQVSLDADIDKELSAKGERFVQAGVSYYDKQLKKNVALRNLLKDDTFTANGNVNYLLRQKSLPLTIRKSYFEEKLQENVTATN</sequence>
<keyword evidence="1" id="KW-0472">Membrane</keyword>
<feature type="transmembrane region" description="Helical" evidence="1">
    <location>
        <begin position="167"/>
        <end position="188"/>
    </location>
</feature>
<evidence type="ECO:0000256" key="1">
    <source>
        <dbReference type="SAM" id="Phobius"/>
    </source>
</evidence>
<dbReference type="EnsemblMetazoa" id="MDOA003447-RA">
    <property type="protein sequence ID" value="MDOA003447-PA"/>
    <property type="gene ID" value="MDOA003447"/>
</dbReference>
<dbReference type="eggNOG" id="KOG0299">
    <property type="taxonomic scope" value="Eukaryota"/>
</dbReference>
<dbReference type="AlphaFoldDB" id="A0A1I8MCD1"/>
<gene>
    <name evidence="2" type="primary">101900205</name>
</gene>
<accession>A0A1I8MCD1</accession>
<dbReference type="PANTHER" id="PTHR21824:SF4">
    <property type="entry name" value="TRANSMEMBRANE PROTEIN 177"/>
    <property type="match status" value="1"/>
</dbReference>
<dbReference type="InterPro" id="IPR026620">
    <property type="entry name" value="TMEM177"/>
</dbReference>
<evidence type="ECO:0000313" key="2">
    <source>
        <dbReference type="EnsemblMetazoa" id="MDOA003447-PA"/>
    </source>
</evidence>
<dbReference type="VEuPathDB" id="VectorBase:MDOA003447"/>